<evidence type="ECO:0000256" key="4">
    <source>
        <dbReference type="ARBA" id="ARBA00023004"/>
    </source>
</evidence>
<keyword evidence="1" id="KW-0004">4Fe-4S</keyword>
<dbReference type="AlphaFoldDB" id="A0A401LZU4"/>
<organism evidence="6 7">
    <name type="scientific">Bacteroides faecalis</name>
    <dbReference type="NCBI Taxonomy" id="2447885"/>
    <lineage>
        <taxon>Bacteria</taxon>
        <taxon>Pseudomonadati</taxon>
        <taxon>Bacteroidota</taxon>
        <taxon>Bacteroidia</taxon>
        <taxon>Bacteroidales</taxon>
        <taxon>Bacteroidaceae</taxon>
        <taxon>Bacteroides</taxon>
    </lineage>
</organism>
<evidence type="ECO:0000256" key="1">
    <source>
        <dbReference type="ARBA" id="ARBA00022485"/>
    </source>
</evidence>
<evidence type="ECO:0000313" key="6">
    <source>
        <dbReference type="EMBL" id="GCB37028.1"/>
    </source>
</evidence>
<dbReference type="PROSITE" id="PS51318">
    <property type="entry name" value="TAT"/>
    <property type="match status" value="1"/>
</dbReference>
<dbReference type="PRINTS" id="PR00469">
    <property type="entry name" value="PNDRDTASEII"/>
</dbReference>
<dbReference type="SUPFAM" id="SSF51905">
    <property type="entry name" value="FAD/NAD(P)-binding domain"/>
    <property type="match status" value="1"/>
</dbReference>
<dbReference type="EMBL" id="BHWB01000018">
    <property type="protein sequence ID" value="GCB37028.1"/>
    <property type="molecule type" value="Genomic_DNA"/>
</dbReference>
<evidence type="ECO:0000256" key="2">
    <source>
        <dbReference type="ARBA" id="ARBA00022723"/>
    </source>
</evidence>
<proteinExistence type="predicted"/>
<evidence type="ECO:0000256" key="3">
    <source>
        <dbReference type="ARBA" id="ARBA00023002"/>
    </source>
</evidence>
<dbReference type="GO" id="GO:0051539">
    <property type="term" value="F:4 iron, 4 sulfur cluster binding"/>
    <property type="evidence" value="ECO:0007669"/>
    <property type="project" value="UniProtKB-KW"/>
</dbReference>
<dbReference type="InterPro" id="IPR039650">
    <property type="entry name" value="HdrA-like"/>
</dbReference>
<dbReference type="Pfam" id="PF12831">
    <property type="entry name" value="FAD_oxidored"/>
    <property type="match status" value="1"/>
</dbReference>
<keyword evidence="7" id="KW-1185">Reference proteome</keyword>
<reference evidence="6 7" key="1">
    <citation type="submission" date="2018-10" db="EMBL/GenBank/DDBJ databases">
        <title>Draft Genome Sequence of Bacteroides sp. KCTC 15687.</title>
        <authorList>
            <person name="Yu S.Y."/>
            <person name="Kim J.S."/>
            <person name="Oh B.S."/>
            <person name="Park S.H."/>
            <person name="Kang S.W."/>
            <person name="Park J.E."/>
            <person name="Choi S.H."/>
            <person name="Han K.I."/>
            <person name="Lee K.C."/>
            <person name="Eom M.K."/>
            <person name="Suh M.K."/>
            <person name="Lee D.H."/>
            <person name="Yoon H."/>
            <person name="Kim B."/>
            <person name="Yang S.J."/>
            <person name="Lee J.S."/>
            <person name="Lee J.H."/>
        </authorList>
    </citation>
    <scope>NUCLEOTIDE SEQUENCE [LARGE SCALE GENOMIC DNA]</scope>
    <source>
        <strain evidence="6 7">KCTC 15687</strain>
    </source>
</reference>
<sequence length="463" mass="50379">MTSRRDFFKRAGLITAAFAAPALNAQGEEMPQRKMNLKNAKVAVDDRWDVIVVGGGPGGCTAAISAAREGAKTLLIEAMGQLGGMGTAGMVPAWCPFSDGEKIIYRGLAEKIFNASKAGVPHEKKQNLNWVNINPEHLMTVYDQMVTESGAQVLFFSRVAAVEMDANDKVDAIIVANKSGLVAFKAKVFIDATGDGDLAAWAGASFKRGDDEGNVQSSTLCFSLANVDSYRYMTGPSLHTSNKNSPVYAAIASGKYPLIDSHLCSNLISPDVVQFNAGHLVNVDSTDPWATTQAMIKGRQIAGQYLGAMKEFQPQTFGSSFVVKTASLLGVRDSRRIEGDYIFTVQDWMDRKTFEDEIGRNSYYIDVHKPGHKATRYNKGESHGIPYRCLTPKGLKNVLTAGRCISTDEEAFGSLRVMPPCLVTGEAAGMAAVHAIKQTKNDVHKIDVNFLRKRLKEEGQYFL</sequence>
<comment type="caution">
    <text evidence="6">The sequence shown here is derived from an EMBL/GenBank/DDBJ whole genome shotgun (WGS) entry which is preliminary data.</text>
</comment>
<keyword evidence="3" id="KW-0560">Oxidoreductase</keyword>
<dbReference type="OrthoDB" id="9777740at2"/>
<dbReference type="InterPro" id="IPR006311">
    <property type="entry name" value="TAT_signal"/>
</dbReference>
<dbReference type="PANTHER" id="PTHR43498:SF1">
    <property type="entry name" value="COB--COM HETERODISULFIDE REDUCTASE IRON-SULFUR SUBUNIT A"/>
    <property type="match status" value="1"/>
</dbReference>
<keyword evidence="4" id="KW-0408">Iron</keyword>
<dbReference type="PANTHER" id="PTHR43498">
    <property type="entry name" value="FERREDOXIN:COB-COM HETERODISULFIDE REDUCTASE SUBUNIT A"/>
    <property type="match status" value="1"/>
</dbReference>
<gene>
    <name evidence="6" type="ORF">KGMB02408_39730</name>
</gene>
<evidence type="ECO:0000256" key="5">
    <source>
        <dbReference type="ARBA" id="ARBA00023014"/>
    </source>
</evidence>
<name>A0A401LZU4_9BACE</name>
<dbReference type="Proteomes" id="UP000288079">
    <property type="component" value="Unassembled WGS sequence"/>
</dbReference>
<evidence type="ECO:0000313" key="7">
    <source>
        <dbReference type="Proteomes" id="UP000288079"/>
    </source>
</evidence>
<keyword evidence="2" id="KW-0479">Metal-binding</keyword>
<keyword evidence="5" id="KW-0411">Iron-sulfur</keyword>
<protein>
    <submittedName>
        <fullName evidence="6">Membrane protein</fullName>
    </submittedName>
</protein>
<dbReference type="GO" id="GO:0016491">
    <property type="term" value="F:oxidoreductase activity"/>
    <property type="evidence" value="ECO:0007669"/>
    <property type="project" value="UniProtKB-KW"/>
</dbReference>
<dbReference type="RefSeq" id="WP_125042487.1">
    <property type="nucleotide sequence ID" value="NZ_BHWB01000018.1"/>
</dbReference>
<accession>A0A401LZU4</accession>
<dbReference type="GO" id="GO:0046872">
    <property type="term" value="F:metal ion binding"/>
    <property type="evidence" value="ECO:0007669"/>
    <property type="project" value="UniProtKB-KW"/>
</dbReference>
<dbReference type="InterPro" id="IPR036188">
    <property type="entry name" value="FAD/NAD-bd_sf"/>
</dbReference>
<dbReference type="Gene3D" id="3.50.50.60">
    <property type="entry name" value="FAD/NAD(P)-binding domain"/>
    <property type="match status" value="1"/>
</dbReference>